<feature type="domain" description="Haemolysin activator HlyB C-terminal" evidence="1">
    <location>
        <begin position="172"/>
        <end position="462"/>
    </location>
</feature>
<comment type="caution">
    <text evidence="2">The sequence shown here is derived from an EMBL/GenBank/DDBJ whole genome shotgun (WGS) entry which is preliminary data.</text>
</comment>
<evidence type="ECO:0000259" key="1">
    <source>
        <dbReference type="Pfam" id="PF03865"/>
    </source>
</evidence>
<proteinExistence type="predicted"/>
<gene>
    <name evidence="2" type="ORF">EV147_5211</name>
</gene>
<dbReference type="GO" id="GO:0046819">
    <property type="term" value="P:protein secretion by the type V secretion system"/>
    <property type="evidence" value="ECO:0007669"/>
    <property type="project" value="TreeGrafter"/>
</dbReference>
<dbReference type="InterPro" id="IPR005565">
    <property type="entry name" value="Hemolysn_activator_HlyB_C"/>
</dbReference>
<dbReference type="GO" id="GO:0008320">
    <property type="term" value="F:protein transmembrane transporter activity"/>
    <property type="evidence" value="ECO:0007669"/>
    <property type="project" value="TreeGrafter"/>
</dbReference>
<dbReference type="PANTHER" id="PTHR34597:SF1">
    <property type="entry name" value="HEME_HEMOPEXIN TRANSPORTER PROTEIN HUXB"/>
    <property type="match status" value="1"/>
</dbReference>
<dbReference type="AlphaFoldDB" id="A0A4Q7R7M5"/>
<dbReference type="Proteomes" id="UP000291078">
    <property type="component" value="Unassembled WGS sequence"/>
</dbReference>
<dbReference type="GO" id="GO:0098046">
    <property type="term" value="C:type V protein secretion system complex"/>
    <property type="evidence" value="ECO:0007669"/>
    <property type="project" value="TreeGrafter"/>
</dbReference>
<dbReference type="EMBL" id="SGXM01000018">
    <property type="protein sequence ID" value="RZT28821.1"/>
    <property type="molecule type" value="Genomic_DNA"/>
</dbReference>
<dbReference type="Pfam" id="PF03865">
    <property type="entry name" value="ShlB"/>
    <property type="match status" value="1"/>
</dbReference>
<sequence length="534" mass="57036">MANGAATESDGYDAGSVRVVAFKVHPDGGPASQDVIELLRGASTSLGTAPTSLGEVDRWSDSLTHTLRQRGYPVGQVLMTQVDWQAAQQGGVPVFTAYPGRISGIRIDNKTRVNDDRLARLVTRAMCDAEPLEGNCLLRTGRLERSTQLLQDIPGVAIAKAPEFAPGAGVGDIDVQFDLAQRGKPFTGDVFFDNKGIDSTGLYRLGVMASGNNFLGLGENYALTVTGTEKRMWTGSLTGGVPIFDDGLRLTGGFTRQQYTINAVTRLVGVANTVQVGLLYPVTRGLDANVWVGGSYLHSRTKTEYSDFGFAAHSTLDALRFSLQANNGDRAQQLRSNIWSGEVALTAGHQSNDSAAYNAATRVAGNYAKLTGTGFGTYGLNRGGDLFLMGQFNGQYASKNLDPSEKLGVGGPNAVRAYRADEGSFDDGAILNAGLYKRVPIAIGHQLQFGVFSDVAIGRVNHNPWENWSSGYVGVPDVSNRRILAGYGVAVDWLTPIGATLSLSISKAYGFASSSWVDPGNKPVQYWLAVTWGR</sequence>
<organism evidence="2 3">
    <name type="scientific">Cupriavidus agavae</name>
    <dbReference type="NCBI Taxonomy" id="1001822"/>
    <lineage>
        <taxon>Bacteria</taxon>
        <taxon>Pseudomonadati</taxon>
        <taxon>Pseudomonadota</taxon>
        <taxon>Betaproteobacteria</taxon>
        <taxon>Burkholderiales</taxon>
        <taxon>Burkholderiaceae</taxon>
        <taxon>Cupriavidus</taxon>
    </lineage>
</organism>
<accession>A0A4Q7R7M5</accession>
<dbReference type="Gene3D" id="2.40.160.50">
    <property type="entry name" value="membrane protein fhac: a member of the omp85/tpsb transporter family"/>
    <property type="match status" value="1"/>
</dbReference>
<protein>
    <submittedName>
        <fullName evidence="2">Hemolysin activation/secretion protein</fullName>
    </submittedName>
</protein>
<dbReference type="PANTHER" id="PTHR34597">
    <property type="entry name" value="SLR1661 PROTEIN"/>
    <property type="match status" value="1"/>
</dbReference>
<name>A0A4Q7R7M5_9BURK</name>
<reference evidence="2 3" key="1">
    <citation type="journal article" date="2015" name="Stand. Genomic Sci.">
        <title>Genomic Encyclopedia of Bacterial and Archaeal Type Strains, Phase III: the genomes of soil and plant-associated and newly described type strains.</title>
        <authorList>
            <person name="Whitman W.B."/>
            <person name="Woyke T."/>
            <person name="Klenk H.P."/>
            <person name="Zhou Y."/>
            <person name="Lilburn T.G."/>
            <person name="Beck B.J."/>
            <person name="De Vos P."/>
            <person name="Vandamme P."/>
            <person name="Eisen J.A."/>
            <person name="Garrity G."/>
            <person name="Hugenholtz P."/>
            <person name="Kyrpides N.C."/>
        </authorList>
    </citation>
    <scope>NUCLEOTIDE SEQUENCE [LARGE SCALE GENOMIC DNA]</scope>
    <source>
        <strain evidence="2 3">ASC-9842</strain>
    </source>
</reference>
<evidence type="ECO:0000313" key="3">
    <source>
        <dbReference type="Proteomes" id="UP000291078"/>
    </source>
</evidence>
<keyword evidence="3" id="KW-1185">Reference proteome</keyword>
<dbReference type="InterPro" id="IPR051544">
    <property type="entry name" value="TPS_OM_transporter"/>
</dbReference>
<evidence type="ECO:0000313" key="2">
    <source>
        <dbReference type="EMBL" id="RZT28821.1"/>
    </source>
</evidence>